<dbReference type="Proteomes" id="UP000188268">
    <property type="component" value="Unassembled WGS sequence"/>
</dbReference>
<dbReference type="Gramene" id="OMO88520">
    <property type="protein sequence ID" value="OMO88520"/>
    <property type="gene ID" value="CCACVL1_08335"/>
</dbReference>
<name>A0A1R3J153_COCAP</name>
<reference evidence="1 2" key="1">
    <citation type="submission" date="2013-09" db="EMBL/GenBank/DDBJ databases">
        <title>Corchorus capsularis genome sequencing.</title>
        <authorList>
            <person name="Alam M."/>
            <person name="Haque M.S."/>
            <person name="Islam M.S."/>
            <person name="Emdad E.M."/>
            <person name="Islam M.M."/>
            <person name="Ahmed B."/>
            <person name="Halim A."/>
            <person name="Hossen Q.M.M."/>
            <person name="Hossain M.Z."/>
            <person name="Ahmed R."/>
            <person name="Khan M.M."/>
            <person name="Islam R."/>
            <person name="Rashid M.M."/>
            <person name="Khan S.A."/>
            <person name="Rahman M.S."/>
            <person name="Alam M."/>
        </authorList>
    </citation>
    <scope>NUCLEOTIDE SEQUENCE [LARGE SCALE GENOMIC DNA]</scope>
    <source>
        <strain evidence="2">cv. CVL-1</strain>
        <tissue evidence="1">Whole seedling</tissue>
    </source>
</reference>
<comment type="caution">
    <text evidence="1">The sequence shown here is derived from an EMBL/GenBank/DDBJ whole genome shotgun (WGS) entry which is preliminary data.</text>
</comment>
<proteinExistence type="predicted"/>
<organism evidence="1 2">
    <name type="scientific">Corchorus capsularis</name>
    <name type="common">Jute</name>
    <dbReference type="NCBI Taxonomy" id="210143"/>
    <lineage>
        <taxon>Eukaryota</taxon>
        <taxon>Viridiplantae</taxon>
        <taxon>Streptophyta</taxon>
        <taxon>Embryophyta</taxon>
        <taxon>Tracheophyta</taxon>
        <taxon>Spermatophyta</taxon>
        <taxon>Magnoliopsida</taxon>
        <taxon>eudicotyledons</taxon>
        <taxon>Gunneridae</taxon>
        <taxon>Pentapetalae</taxon>
        <taxon>rosids</taxon>
        <taxon>malvids</taxon>
        <taxon>Malvales</taxon>
        <taxon>Malvaceae</taxon>
        <taxon>Grewioideae</taxon>
        <taxon>Apeibeae</taxon>
        <taxon>Corchorus</taxon>
    </lineage>
</organism>
<accession>A0A1R3J153</accession>
<evidence type="ECO:0000313" key="2">
    <source>
        <dbReference type="Proteomes" id="UP000188268"/>
    </source>
</evidence>
<sequence length="53" mass="6030">MASPNPNSNSMGLTVPSPYYQARITKLGNQSFDLRSIQRTLFLHILAMWDLAY</sequence>
<evidence type="ECO:0000313" key="1">
    <source>
        <dbReference type="EMBL" id="OMO88520.1"/>
    </source>
</evidence>
<dbReference type="EMBL" id="AWWV01008978">
    <property type="protein sequence ID" value="OMO88520.1"/>
    <property type="molecule type" value="Genomic_DNA"/>
</dbReference>
<protein>
    <submittedName>
        <fullName evidence="1">Uncharacterized protein</fullName>
    </submittedName>
</protein>
<dbReference type="AlphaFoldDB" id="A0A1R3J153"/>
<keyword evidence="2" id="KW-1185">Reference proteome</keyword>
<gene>
    <name evidence="1" type="ORF">CCACVL1_08335</name>
</gene>